<evidence type="ECO:0000256" key="2">
    <source>
        <dbReference type="SAM" id="Phobius"/>
    </source>
</evidence>
<feature type="transmembrane region" description="Helical" evidence="2">
    <location>
        <begin position="328"/>
        <end position="345"/>
    </location>
</feature>
<proteinExistence type="predicted"/>
<feature type="region of interest" description="Disordered" evidence="1">
    <location>
        <begin position="842"/>
        <end position="868"/>
    </location>
</feature>
<feature type="transmembrane region" description="Helical" evidence="2">
    <location>
        <begin position="289"/>
        <end position="308"/>
    </location>
</feature>
<keyword evidence="2" id="KW-0812">Transmembrane</keyword>
<evidence type="ECO:0000313" key="3">
    <source>
        <dbReference type="EMBL" id="RNB45272.1"/>
    </source>
</evidence>
<feature type="transmembrane region" description="Helical" evidence="2">
    <location>
        <begin position="456"/>
        <end position="479"/>
    </location>
</feature>
<dbReference type="RefSeq" id="WP_122938180.1">
    <property type="nucleotide sequence ID" value="NZ_JBHSNT010000037.1"/>
</dbReference>
<feature type="region of interest" description="Disordered" evidence="1">
    <location>
        <begin position="53"/>
        <end position="76"/>
    </location>
</feature>
<gene>
    <name evidence="3" type="ORF">EDM22_16515</name>
</gene>
<feature type="transmembrane region" description="Helical" evidence="2">
    <location>
        <begin position="365"/>
        <end position="385"/>
    </location>
</feature>
<keyword evidence="4" id="KW-1185">Reference proteome</keyword>
<comment type="caution">
    <text evidence="3">The sequence shown here is derived from an EMBL/GenBank/DDBJ whole genome shotgun (WGS) entry which is preliminary data.</text>
</comment>
<protein>
    <recommendedName>
        <fullName evidence="5">Integral membrane protein</fullName>
    </recommendedName>
</protein>
<feature type="transmembrane region" description="Helical" evidence="2">
    <location>
        <begin position="149"/>
        <end position="170"/>
    </location>
</feature>
<evidence type="ECO:0000313" key="4">
    <source>
        <dbReference type="Proteomes" id="UP000275048"/>
    </source>
</evidence>
<reference evidence="3 4" key="1">
    <citation type="submission" date="2018-10" db="EMBL/GenBank/DDBJ databases">
        <title>Isolation, diversity and antibacterial activity of antinobacteria from the wheat rhizosphere soil.</title>
        <authorList>
            <person name="Sun T."/>
        </authorList>
    </citation>
    <scope>NUCLEOTIDE SEQUENCE [LARGE SCALE GENOMIC DNA]</scope>
    <source>
        <strain evidence="3 4">SJ-23</strain>
    </source>
</reference>
<evidence type="ECO:0008006" key="5">
    <source>
        <dbReference type="Google" id="ProtNLM"/>
    </source>
</evidence>
<dbReference type="Proteomes" id="UP000275048">
    <property type="component" value="Unassembled WGS sequence"/>
</dbReference>
<dbReference type="OrthoDB" id="4320047at2"/>
<feature type="transmembrane region" description="Helical" evidence="2">
    <location>
        <begin position="579"/>
        <end position="598"/>
    </location>
</feature>
<sequence length="868" mass="91270">MSQEEPESVLELRIHGVNNTPPHALLDLPEDEVVLSFGDDLGSFWHPTPEAVARTRADEPQGETSRGVVDPAEPPRGRVPAGIHREAYSWGGMVRTTTARAGVGGMVVAAVARAAWTLVLPFSIANAAIWSWSLPSPASGTRIRYGSGLIRLACLALTLVFVLSFASVAIDLIALQCYRGGATICPPLSDVAGMFARWQDERRVALFSLVPVVALLVVFLVSTIATLRYNVAGRILAIDGGDPERPLLAEPRFWQTRRETHRLAMLHLAAGFATVALLLSFAFGDLSPVTAALLTGAAVAVIAAAGALTVSTDSTPYERTGGSSRAPAIVLGLAVALYAVPALVLGFHGHVRLHPTAIGRNADQVLVSVVVGALVLVALAWLLPAPRRTERAWGGRAPAVFLTLGLTISLILGSLVNVLVGDWLNGAAGANRLDEPYTACVGSACRPRQITLGTFYAPFLGITLAAVIVAVAILAVMALRRRDVGDRLPPSSAAPADTPRGALAALLGTEVARKRAMAARLHLVEPIAGVLAVAFFVAILLTLARPFAEGTLSRLPDGLGAFFGGLFGAGLARWIDASLGVWAVISAAILAGLVFGGHKSTRPLALVWDLACFLPRAGHPFGAPCYTERAVPEVARRLAWWLDLPPAAPGAPPRTAIVSAHSMGAVVALSALFALRGDRNWETSYRDRVALLTFGVQLRPYFGRFFPEILGPDVIDSIPCAKPRVWARDPWAGSDLERIGATVGADANPIPETASAPTAAPPGAARPAARVPARAWINLWRLTDHLGFPARSAAASGNERDRYAEEIDVGGYVGAVDSHSWYPRTPAYRRALEDLRAAIATPVAAPGPTPTLPTPAPAPPGAPGVDPA</sequence>
<feature type="transmembrane region" description="Helical" evidence="2">
    <location>
        <begin position="263"/>
        <end position="283"/>
    </location>
</feature>
<feature type="compositionally biased region" description="Pro residues" evidence="1">
    <location>
        <begin position="845"/>
        <end position="862"/>
    </location>
</feature>
<evidence type="ECO:0000256" key="1">
    <source>
        <dbReference type="SAM" id="MobiDB-lite"/>
    </source>
</evidence>
<name>A0A3M8A2F6_9MICO</name>
<feature type="transmembrane region" description="Helical" evidence="2">
    <location>
        <begin position="555"/>
        <end position="572"/>
    </location>
</feature>
<feature type="transmembrane region" description="Helical" evidence="2">
    <location>
        <begin position="204"/>
        <end position="227"/>
    </location>
</feature>
<keyword evidence="2" id="KW-1133">Transmembrane helix</keyword>
<keyword evidence="2" id="KW-0472">Membrane</keyword>
<feature type="transmembrane region" description="Helical" evidence="2">
    <location>
        <begin position="523"/>
        <end position="543"/>
    </location>
</feature>
<dbReference type="AlphaFoldDB" id="A0A3M8A2F6"/>
<feature type="transmembrane region" description="Helical" evidence="2">
    <location>
        <begin position="397"/>
        <end position="420"/>
    </location>
</feature>
<dbReference type="EMBL" id="RHHB01000051">
    <property type="protein sequence ID" value="RNB45272.1"/>
    <property type="molecule type" value="Genomic_DNA"/>
</dbReference>
<organism evidence="3 4">
    <name type="scientific">Agromyces tardus</name>
    <dbReference type="NCBI Taxonomy" id="2583849"/>
    <lineage>
        <taxon>Bacteria</taxon>
        <taxon>Bacillati</taxon>
        <taxon>Actinomycetota</taxon>
        <taxon>Actinomycetes</taxon>
        <taxon>Micrococcales</taxon>
        <taxon>Microbacteriaceae</taxon>
        <taxon>Agromyces</taxon>
    </lineage>
</organism>
<accession>A0A3M8A2F6</accession>